<protein>
    <recommendedName>
        <fullName evidence="1">PPC domain-containing protein</fullName>
    </recommendedName>
</protein>
<keyword evidence="3" id="KW-1185">Reference proteome</keyword>
<dbReference type="InterPro" id="IPR005175">
    <property type="entry name" value="PPC_dom"/>
</dbReference>
<dbReference type="Gene3D" id="3.30.1330.80">
    <property type="entry name" value="Hypothetical protein, similar to alpha- acetolactate decarboxylase, domain 2"/>
    <property type="match status" value="1"/>
</dbReference>
<dbReference type="EMBL" id="CP008874">
    <property type="protein sequence ID" value="AKH98500.1"/>
    <property type="molecule type" value="Genomic_DNA"/>
</dbReference>
<gene>
    <name evidence="2" type="ORF">HLASF_2038</name>
</gene>
<dbReference type="Pfam" id="PF03479">
    <property type="entry name" value="PCC"/>
    <property type="match status" value="1"/>
</dbReference>
<evidence type="ECO:0000313" key="2">
    <source>
        <dbReference type="EMBL" id="AKH98500.1"/>
    </source>
</evidence>
<dbReference type="PANTHER" id="PTHR34988:SF1">
    <property type="entry name" value="DNA-BINDING PROTEIN"/>
    <property type="match status" value="1"/>
</dbReference>
<dbReference type="PROSITE" id="PS51742">
    <property type="entry name" value="PPC"/>
    <property type="match status" value="1"/>
</dbReference>
<evidence type="ECO:0000259" key="1">
    <source>
        <dbReference type="PROSITE" id="PS51742"/>
    </source>
</evidence>
<organism evidence="2 3">
    <name type="scientific">Halanaeroarchaeum sulfurireducens</name>
    <dbReference type="NCBI Taxonomy" id="1604004"/>
    <lineage>
        <taxon>Archaea</taxon>
        <taxon>Methanobacteriati</taxon>
        <taxon>Methanobacteriota</taxon>
        <taxon>Stenosarchaea group</taxon>
        <taxon>Halobacteria</taxon>
        <taxon>Halobacteriales</taxon>
        <taxon>Halobacteriaceae</taxon>
        <taxon>Halanaeroarchaeum</taxon>
    </lineage>
</organism>
<reference evidence="2 3" key="1">
    <citation type="journal article" date="2015" name="ISME J.">
        <title>Elemental sulfur and acetate can support life of a novel strictly anaerobic haloarchaeon.</title>
        <authorList>
            <person name="Sorokin D.Y."/>
            <person name="Kublanov I.V."/>
            <person name="Gavrilov S.N."/>
            <person name="Rojo D."/>
            <person name="Roman P."/>
            <person name="Golyshin P.N."/>
            <person name="Slepak V.Z."/>
            <person name="Smedile F."/>
            <person name="Ferrer M."/>
            <person name="Messina E."/>
            <person name="La Cono V."/>
            <person name="Yakimov M.M."/>
        </authorList>
    </citation>
    <scope>NUCLEOTIDE SEQUENCE [LARGE SCALE GENOMIC DNA]</scope>
    <source>
        <strain evidence="2 3">HSR2</strain>
    </source>
</reference>
<dbReference type="CDD" id="cd11378">
    <property type="entry name" value="DUF296"/>
    <property type="match status" value="1"/>
</dbReference>
<dbReference type="HOGENOM" id="CLU_114051_2_1_2"/>
<proteinExistence type="predicted"/>
<dbReference type="PANTHER" id="PTHR34988">
    <property type="entry name" value="PROTEIN, PUTATIVE-RELATED"/>
    <property type="match status" value="1"/>
</dbReference>
<dbReference type="RefSeq" id="WP_050049160.1">
    <property type="nucleotide sequence ID" value="NZ_CP008874.1"/>
</dbReference>
<dbReference type="AlphaFoldDB" id="A0A0F7PE65"/>
<dbReference type="KEGG" id="hsu:HLASF_2038"/>
<dbReference type="GeneID" id="25160190"/>
<accession>A0A0F7PE65</accession>
<feature type="domain" description="PPC" evidence="1">
    <location>
        <begin position="4"/>
        <end position="136"/>
    </location>
</feature>
<sequence length="136" mass="15240">MEYVEETDRIVVRLARGDRVMESLETIRDECEVTGAFFFGIGAVDEVTLGHYDVGEQDYKERTFEEDFEVTGLLGNIGPDKIHAHIQLGRRDFSTLSGHFAGGRVSGTFELIVVPVATELVHQYDEPTGLDVFDLE</sequence>
<name>A0A0F7PE65_9EURY</name>
<dbReference type="SUPFAM" id="SSF117856">
    <property type="entry name" value="AF0104/ALDC/Ptd012-like"/>
    <property type="match status" value="1"/>
</dbReference>
<evidence type="ECO:0000313" key="3">
    <source>
        <dbReference type="Proteomes" id="UP000069906"/>
    </source>
</evidence>
<dbReference type="Proteomes" id="UP000069906">
    <property type="component" value="Chromosome"/>
</dbReference>
<dbReference type="OrthoDB" id="179876at2157"/>